<feature type="transmembrane region" description="Helical" evidence="11">
    <location>
        <begin position="875"/>
        <end position="899"/>
    </location>
</feature>
<keyword evidence="4" id="KW-0337">GPI-anchor biosynthesis</keyword>
<feature type="transmembrane region" description="Helical" evidence="11">
    <location>
        <begin position="828"/>
        <end position="846"/>
    </location>
</feature>
<organism evidence="12">
    <name type="scientific">Cyberlindnera fabianii</name>
    <name type="common">Yeast</name>
    <name type="synonym">Hansenula fabianii</name>
    <dbReference type="NCBI Taxonomy" id="36022"/>
    <lineage>
        <taxon>Eukaryota</taxon>
        <taxon>Fungi</taxon>
        <taxon>Dikarya</taxon>
        <taxon>Ascomycota</taxon>
        <taxon>Saccharomycotina</taxon>
        <taxon>Saccharomycetes</taxon>
        <taxon>Phaffomycetales</taxon>
        <taxon>Phaffomycetaceae</taxon>
        <taxon>Cyberlindnera</taxon>
    </lineage>
</organism>
<feature type="transmembrane region" description="Helical" evidence="11">
    <location>
        <begin position="450"/>
        <end position="470"/>
    </location>
</feature>
<dbReference type="PANTHER" id="PTHR23071">
    <property type="entry name" value="PHOSPHATIDYLINOSITOL GLYCAN"/>
    <property type="match status" value="1"/>
</dbReference>
<dbReference type="PhylomeDB" id="A0A061AMU9"/>
<dbReference type="AlphaFoldDB" id="A0A061AMU9"/>
<accession>A0A061AMU9</accession>
<dbReference type="CDD" id="cd16023">
    <property type="entry name" value="GPI_EPT_3"/>
    <property type="match status" value="1"/>
</dbReference>
<evidence type="ECO:0000256" key="7">
    <source>
        <dbReference type="ARBA" id="ARBA00022824"/>
    </source>
</evidence>
<sequence>MSSTDDINAEEVRKRLVQQVNARVSIRNSQLRVMSILYTSIFLAIAVLQIISIAFFSRGFLLSRQVLDNYSTLQDDIFQGADSLQNFDKAVVIIIDALRFDFVIPDPSSDKPYHNHLQLPYKTTQLYPENSILLKFLADPPTTTLQRLKGLTTGSLPTFVDAGSNFDGDVIDEDNFIKQLYQNNRSISFIGDDTWQAVFGPFLNQSIPYDSLNVWDLHTVDNGVIEHLIPALDKQNQTQWDVLIGHLLGVDHCGHRYGPDHYAMIEKQEQMDEFLTSVMNKIDDNTLLIVMGDHGMDRTGNHGGDSKDELEAALWLYSKKKAFKQNSDRTVYDISDNGDHYKSVNQIDLVPTFSLLMGLPIPYNNLGTPMQEAFHTDAKFQQANHYTMEQIQRYRQQSKSLSNDVTVNEKYQDVKKLWNSGDLSAFSKAYSEYQLLSLERCKDLWARFDMTSIIIGISLMFASVLILIIYSKLIPSVVVSQLSEEIAPSVIAMVALFTVIFLATSLILKPTFLNLGWFILLGVAVGIIMGFAVPILDRYSPLWLSRSFADVFGGFWTLIALTFAFIHAIIFASNSFTIWEDRILGYLLTTFGLIATVKCLNISDKFDRIMGVYHSISFMILTRLASLITVCREEQGDMCTPTFGMPWWVIMLLLVQVQLFPSFIKGFYKISGSYYSSAPLWNLMFKVVLSMIAFYWGLEYYERNQSEFTWTWLKSVNLSSLHFVKYTVARIIAGVTIIAANFGWSRGPLCVTLDVNRGGSNDTNNSRESAILGYQNVYGSQYFLLIMNLTGAVLLFTKPMGQLSIGILIYQVLSLAELSSLLNIRSNLISPVMFGLLGAFHFFTTGHQATIPSISWDIGFVLTERIIFPFTHVPIVLNTFGSFIIISVSVALTTFWKIAPSTKPIALYSKVIENCGALLAYQSVVTLSSLVFAMVFRRHLMVWKIFAPRFMFAALVQIVMDVVMVLITVGFASGRLIIQINRIFGK</sequence>
<comment type="pathway">
    <text evidence="2">Glycolipid biosynthesis; glycosylphosphatidylinositol-anchor biosynthesis.</text>
</comment>
<proteinExistence type="inferred from homology"/>
<dbReference type="Gene3D" id="3.40.720.10">
    <property type="entry name" value="Alkaline Phosphatase, subunit A"/>
    <property type="match status" value="1"/>
</dbReference>
<feature type="transmembrane region" description="Helical" evidence="11">
    <location>
        <begin position="643"/>
        <end position="660"/>
    </location>
</feature>
<dbReference type="OrthoDB" id="272139at2759"/>
<feature type="transmembrane region" description="Helical" evidence="11">
    <location>
        <begin position="950"/>
        <end position="972"/>
    </location>
</feature>
<dbReference type="PANTHER" id="PTHR23071:SF1">
    <property type="entry name" value="GPI ETHANOLAMINE PHOSPHATE TRANSFERASE 3"/>
    <property type="match status" value="1"/>
</dbReference>
<evidence type="ECO:0000256" key="3">
    <source>
        <dbReference type="ARBA" id="ARBA00008695"/>
    </source>
</evidence>
<dbReference type="InterPro" id="IPR002591">
    <property type="entry name" value="Phosphodiest/P_Trfase"/>
</dbReference>
<feature type="transmembrane region" description="Helical" evidence="11">
    <location>
        <begin position="803"/>
        <end position="822"/>
    </location>
</feature>
<dbReference type="GO" id="GO:0051377">
    <property type="term" value="F:mannose-ethanolamine phosphotransferase activity"/>
    <property type="evidence" value="ECO:0007669"/>
    <property type="project" value="InterPro"/>
</dbReference>
<evidence type="ECO:0000256" key="8">
    <source>
        <dbReference type="ARBA" id="ARBA00022989"/>
    </source>
</evidence>
<reference evidence="12" key="1">
    <citation type="journal article" date="2014" name="Genome Announc.">
        <title>Genome sequence of the yeast Cyberlindnera fabianii (Hansenula fabianii).</title>
        <authorList>
            <person name="Freel K.C."/>
            <person name="Sarilar V."/>
            <person name="Neuveglise C."/>
            <person name="Devillers H."/>
            <person name="Friedrich A."/>
            <person name="Schacherer J."/>
        </authorList>
    </citation>
    <scope>NUCLEOTIDE SEQUENCE</scope>
    <source>
        <strain evidence="12">YJS4271</strain>
    </source>
</reference>
<keyword evidence="10" id="KW-0325">Glycoprotein</keyword>
<evidence type="ECO:0000256" key="9">
    <source>
        <dbReference type="ARBA" id="ARBA00023136"/>
    </source>
</evidence>
<feature type="transmembrane region" description="Helical" evidence="11">
    <location>
        <begin position="680"/>
        <end position="698"/>
    </location>
</feature>
<dbReference type="InterPro" id="IPR039524">
    <property type="entry name" value="PIGO/GPI13"/>
</dbReference>
<feature type="transmembrane region" description="Helical" evidence="11">
    <location>
        <begin position="777"/>
        <end position="796"/>
    </location>
</feature>
<dbReference type="UniPathway" id="UPA00196"/>
<feature type="transmembrane region" description="Helical" evidence="11">
    <location>
        <begin position="583"/>
        <end position="603"/>
    </location>
</feature>
<dbReference type="InterPro" id="IPR017850">
    <property type="entry name" value="Alkaline_phosphatase_core_sf"/>
</dbReference>
<feature type="transmembrane region" description="Helical" evidence="11">
    <location>
        <begin position="515"/>
        <end position="536"/>
    </location>
</feature>
<keyword evidence="8 11" id="KW-1133">Transmembrane helix</keyword>
<evidence type="ECO:0000256" key="4">
    <source>
        <dbReference type="ARBA" id="ARBA00022502"/>
    </source>
</evidence>
<dbReference type="SUPFAM" id="SSF53649">
    <property type="entry name" value="Alkaline phosphatase-like"/>
    <property type="match status" value="1"/>
</dbReference>
<evidence type="ECO:0000256" key="6">
    <source>
        <dbReference type="ARBA" id="ARBA00022692"/>
    </source>
</evidence>
<evidence type="ECO:0000256" key="1">
    <source>
        <dbReference type="ARBA" id="ARBA00004477"/>
    </source>
</evidence>
<feature type="transmembrane region" description="Helical" evidence="11">
    <location>
        <begin position="36"/>
        <end position="56"/>
    </location>
</feature>
<protein>
    <submittedName>
        <fullName evidence="12">CYFA0S02e07734g1_1</fullName>
    </submittedName>
</protein>
<dbReference type="Pfam" id="PF01663">
    <property type="entry name" value="Phosphodiest"/>
    <property type="match status" value="1"/>
</dbReference>
<comment type="subcellular location">
    <subcellularLocation>
        <location evidence="1">Endoplasmic reticulum membrane</location>
        <topology evidence="1">Multi-pass membrane protein</topology>
    </subcellularLocation>
</comment>
<feature type="transmembrane region" description="Helical" evidence="11">
    <location>
        <begin position="919"/>
        <end position="938"/>
    </location>
</feature>
<feature type="transmembrane region" description="Helical" evidence="11">
    <location>
        <begin position="609"/>
        <end position="631"/>
    </location>
</feature>
<feature type="transmembrane region" description="Helical" evidence="11">
    <location>
        <begin position="548"/>
        <end position="571"/>
    </location>
</feature>
<comment type="similarity">
    <text evidence="3">Belongs to the PIGG/PIGN/PIGO family. PIGO subfamily.</text>
</comment>
<dbReference type="VEuPathDB" id="FungiDB:BON22_0008"/>
<evidence type="ECO:0000313" key="12">
    <source>
        <dbReference type="EMBL" id="CDR38878.1"/>
    </source>
</evidence>
<evidence type="ECO:0000256" key="5">
    <source>
        <dbReference type="ARBA" id="ARBA00022679"/>
    </source>
</evidence>
<gene>
    <name evidence="12" type="ORF">CYFA0S_02e07734g</name>
</gene>
<name>A0A061AMU9_CYBFA</name>
<feature type="transmembrane region" description="Helical" evidence="11">
    <location>
        <begin position="723"/>
        <end position="744"/>
    </location>
</feature>
<dbReference type="GO" id="GO:0005789">
    <property type="term" value="C:endoplasmic reticulum membrane"/>
    <property type="evidence" value="ECO:0007669"/>
    <property type="project" value="UniProtKB-SubCell"/>
</dbReference>
<dbReference type="InterPro" id="IPR037675">
    <property type="entry name" value="PIG-O_N"/>
</dbReference>
<evidence type="ECO:0000256" key="10">
    <source>
        <dbReference type="ARBA" id="ARBA00023180"/>
    </source>
</evidence>
<keyword evidence="9 11" id="KW-0472">Membrane</keyword>
<evidence type="ECO:0000256" key="11">
    <source>
        <dbReference type="SAM" id="Phobius"/>
    </source>
</evidence>
<keyword evidence="7" id="KW-0256">Endoplasmic reticulum</keyword>
<dbReference type="GO" id="GO:0006506">
    <property type="term" value="P:GPI anchor biosynthetic process"/>
    <property type="evidence" value="ECO:0007669"/>
    <property type="project" value="UniProtKB-UniPathway"/>
</dbReference>
<keyword evidence="5" id="KW-0808">Transferase</keyword>
<dbReference type="EMBL" id="LK052887">
    <property type="protein sequence ID" value="CDR38878.1"/>
    <property type="molecule type" value="Genomic_DNA"/>
</dbReference>
<feature type="transmembrane region" description="Helical" evidence="11">
    <location>
        <begin position="490"/>
        <end position="508"/>
    </location>
</feature>
<evidence type="ECO:0000256" key="2">
    <source>
        <dbReference type="ARBA" id="ARBA00004687"/>
    </source>
</evidence>
<keyword evidence="6 11" id="KW-0812">Transmembrane</keyword>